<feature type="domain" description="RNA polymerase sigma factor 70 region 4 type 2" evidence="6">
    <location>
        <begin position="118"/>
        <end position="167"/>
    </location>
</feature>
<dbReference type="NCBIfam" id="TIGR02937">
    <property type="entry name" value="sigma70-ECF"/>
    <property type="match status" value="1"/>
</dbReference>
<dbReference type="InterPro" id="IPR039425">
    <property type="entry name" value="RNA_pol_sigma-70-like"/>
</dbReference>
<dbReference type="InterPro" id="IPR014284">
    <property type="entry name" value="RNA_pol_sigma-70_dom"/>
</dbReference>
<dbReference type="CDD" id="cd06171">
    <property type="entry name" value="Sigma70_r4"/>
    <property type="match status" value="1"/>
</dbReference>
<gene>
    <name evidence="7" type="ORF">BST83_03840</name>
</gene>
<protein>
    <recommendedName>
        <fullName evidence="9">RNA polymerase sigma-70 factor</fullName>
    </recommendedName>
</protein>
<evidence type="ECO:0000259" key="6">
    <source>
        <dbReference type="Pfam" id="PF08281"/>
    </source>
</evidence>
<keyword evidence="3" id="KW-0731">Sigma factor</keyword>
<reference evidence="7 8" key="1">
    <citation type="submission" date="2016-11" db="EMBL/GenBank/DDBJ databases">
        <title>Trade-off between light-utilization and light-protection in marine flavobacteria.</title>
        <authorList>
            <person name="Kumagai Y."/>
        </authorList>
    </citation>
    <scope>NUCLEOTIDE SEQUENCE [LARGE SCALE GENOMIC DNA]</scope>
    <source>
        <strain evidence="7 8">ATCC 700397</strain>
    </source>
</reference>
<dbReference type="EMBL" id="MQUA01000013">
    <property type="protein sequence ID" value="PQB06403.1"/>
    <property type="molecule type" value="Genomic_DNA"/>
</dbReference>
<dbReference type="InterPro" id="IPR036388">
    <property type="entry name" value="WH-like_DNA-bd_sf"/>
</dbReference>
<dbReference type="NCBIfam" id="TIGR02985">
    <property type="entry name" value="Sig70_bacteroi1"/>
    <property type="match status" value="1"/>
</dbReference>
<dbReference type="AlphaFoldDB" id="A0A2S7KV65"/>
<dbReference type="InterPro" id="IPR014327">
    <property type="entry name" value="RNA_pol_sigma70_bacteroid"/>
</dbReference>
<dbReference type="InterPro" id="IPR013325">
    <property type="entry name" value="RNA_pol_sigma_r2"/>
</dbReference>
<dbReference type="InterPro" id="IPR013249">
    <property type="entry name" value="RNA_pol_sigma70_r4_t2"/>
</dbReference>
<proteinExistence type="inferred from homology"/>
<evidence type="ECO:0008006" key="9">
    <source>
        <dbReference type="Google" id="ProtNLM"/>
    </source>
</evidence>
<keyword evidence="4" id="KW-0804">Transcription</keyword>
<evidence type="ECO:0000256" key="4">
    <source>
        <dbReference type="ARBA" id="ARBA00023163"/>
    </source>
</evidence>
<dbReference type="Pfam" id="PF04542">
    <property type="entry name" value="Sigma70_r2"/>
    <property type="match status" value="1"/>
</dbReference>
<dbReference type="Pfam" id="PF08281">
    <property type="entry name" value="Sigma70_r4_2"/>
    <property type="match status" value="1"/>
</dbReference>
<dbReference type="Gene3D" id="1.10.1740.10">
    <property type="match status" value="1"/>
</dbReference>
<comment type="similarity">
    <text evidence="1">Belongs to the sigma-70 factor family. ECF subfamily.</text>
</comment>
<evidence type="ECO:0000259" key="5">
    <source>
        <dbReference type="Pfam" id="PF04542"/>
    </source>
</evidence>
<organism evidence="7 8">
    <name type="scientific">Polaribacter filamentus</name>
    <dbReference type="NCBI Taxonomy" id="53483"/>
    <lineage>
        <taxon>Bacteria</taxon>
        <taxon>Pseudomonadati</taxon>
        <taxon>Bacteroidota</taxon>
        <taxon>Flavobacteriia</taxon>
        <taxon>Flavobacteriales</taxon>
        <taxon>Flavobacteriaceae</taxon>
    </lineage>
</organism>
<dbReference type="PANTHER" id="PTHR43133:SF46">
    <property type="entry name" value="RNA POLYMERASE SIGMA-70 FACTOR ECF SUBFAMILY"/>
    <property type="match status" value="1"/>
</dbReference>
<dbReference type="SUPFAM" id="SSF88946">
    <property type="entry name" value="Sigma2 domain of RNA polymerase sigma factors"/>
    <property type="match status" value="1"/>
</dbReference>
<dbReference type="RefSeq" id="WP_104808654.1">
    <property type="nucleotide sequence ID" value="NZ_MQUA01000013.1"/>
</dbReference>
<evidence type="ECO:0000256" key="2">
    <source>
        <dbReference type="ARBA" id="ARBA00023015"/>
    </source>
</evidence>
<name>A0A2S7KV65_9FLAO</name>
<dbReference type="GO" id="GO:0016987">
    <property type="term" value="F:sigma factor activity"/>
    <property type="evidence" value="ECO:0007669"/>
    <property type="project" value="UniProtKB-KW"/>
</dbReference>
<dbReference type="InterPro" id="IPR007627">
    <property type="entry name" value="RNA_pol_sigma70_r2"/>
</dbReference>
<accession>A0A2S7KV65</accession>
<keyword evidence="2" id="KW-0805">Transcription regulation</keyword>
<dbReference type="GO" id="GO:0003677">
    <property type="term" value="F:DNA binding"/>
    <property type="evidence" value="ECO:0007669"/>
    <property type="project" value="InterPro"/>
</dbReference>
<dbReference type="OrthoDB" id="9772248at2"/>
<evidence type="ECO:0000256" key="3">
    <source>
        <dbReference type="ARBA" id="ARBA00023082"/>
    </source>
</evidence>
<comment type="caution">
    <text evidence="7">The sequence shown here is derived from an EMBL/GenBank/DDBJ whole genome shotgun (WGS) entry which is preliminary data.</text>
</comment>
<dbReference type="InterPro" id="IPR013324">
    <property type="entry name" value="RNA_pol_sigma_r3/r4-like"/>
</dbReference>
<dbReference type="PANTHER" id="PTHR43133">
    <property type="entry name" value="RNA POLYMERASE ECF-TYPE SIGMA FACTO"/>
    <property type="match status" value="1"/>
</dbReference>
<evidence type="ECO:0000313" key="7">
    <source>
        <dbReference type="EMBL" id="PQB06403.1"/>
    </source>
</evidence>
<sequence>MNLILEEIRNQNQKAFKTLFNNHFEELVVYANGYLFQMDSSKDIVQEVYIYIWENANKIEIKTNFKGYLYSMVRNRCFNYLKSIKVTDDLAFLEFNINIINEDVFDSTLEEDKEKVYHQILKIIDSLPDKMRKIVQLKFLHNYKYSEIAKELDISINTVKTQLKRAKFKIIQMVTIILILLQIRQ</sequence>
<evidence type="ECO:0000313" key="8">
    <source>
        <dbReference type="Proteomes" id="UP000239522"/>
    </source>
</evidence>
<dbReference type="Proteomes" id="UP000239522">
    <property type="component" value="Unassembled WGS sequence"/>
</dbReference>
<feature type="domain" description="RNA polymerase sigma-70 region 2" evidence="5">
    <location>
        <begin position="20"/>
        <end position="83"/>
    </location>
</feature>
<dbReference type="Gene3D" id="1.10.10.10">
    <property type="entry name" value="Winged helix-like DNA-binding domain superfamily/Winged helix DNA-binding domain"/>
    <property type="match status" value="1"/>
</dbReference>
<keyword evidence="8" id="KW-1185">Reference proteome</keyword>
<evidence type="ECO:0000256" key="1">
    <source>
        <dbReference type="ARBA" id="ARBA00010641"/>
    </source>
</evidence>
<dbReference type="SUPFAM" id="SSF88659">
    <property type="entry name" value="Sigma3 and sigma4 domains of RNA polymerase sigma factors"/>
    <property type="match status" value="1"/>
</dbReference>
<dbReference type="GO" id="GO:0006352">
    <property type="term" value="P:DNA-templated transcription initiation"/>
    <property type="evidence" value="ECO:0007669"/>
    <property type="project" value="InterPro"/>
</dbReference>